<comment type="caution">
    <text evidence="1">The sequence shown here is derived from an EMBL/GenBank/DDBJ whole genome shotgun (WGS) entry which is preliminary data.</text>
</comment>
<dbReference type="Proteomes" id="UP001201812">
    <property type="component" value="Unassembled WGS sequence"/>
</dbReference>
<reference evidence="1" key="1">
    <citation type="submission" date="2022-01" db="EMBL/GenBank/DDBJ databases">
        <title>Genome Sequence Resource for Two Populations of Ditylenchus destructor, the Migratory Endoparasitic Phytonematode.</title>
        <authorList>
            <person name="Zhang H."/>
            <person name="Lin R."/>
            <person name="Xie B."/>
        </authorList>
    </citation>
    <scope>NUCLEOTIDE SEQUENCE</scope>
    <source>
        <strain evidence="1">BazhouSP</strain>
    </source>
</reference>
<keyword evidence="2" id="KW-1185">Reference proteome</keyword>
<dbReference type="AlphaFoldDB" id="A0AAD4NE98"/>
<protein>
    <recommendedName>
        <fullName evidence="3">MULE transposase domain-containing protein</fullName>
    </recommendedName>
</protein>
<dbReference type="EMBL" id="JAKKPZ010000004">
    <property type="protein sequence ID" value="KAI1721994.1"/>
    <property type="molecule type" value="Genomic_DNA"/>
</dbReference>
<proteinExistence type="predicted"/>
<name>A0AAD4NE98_9BILA</name>
<evidence type="ECO:0000313" key="2">
    <source>
        <dbReference type="Proteomes" id="UP001201812"/>
    </source>
</evidence>
<accession>A0AAD4NE98</accession>
<sequence length="404" mass="46249">MAPLSLKGCGEVVEWFCTVRNRDNAALTRANADGYIYVWTQTGKSNKRKADGSESRKYNDGTFKTRPSGAYQVYRTFGTMVNEETEEYLVLPLVTAIMQHKDTHTYHHYWETVHNLISSAQELDEPELKWSVAMFDCEPASFQTFATVFPGVSPHLCAFHVKQALNERIGKIGLQCPYRENACVQKCVRMIGALQLIDKDLWDTACSVIEEHIELVFVDSPHKDTLFDLLRYFRDQWFKYGAYFSLWKLDKDAPRTNNACEIYHAHTQRYFTPGAYLGQWVHQFRVVQNAEQNYCMDLLRGKPVKHRFAAFYAGLADQLDQRKEELKSAILDESGEIFLRGQISRFLSSTGKLLGIKPATVERVQNVSLVSESERESDDDIGSQTPIEIRDMSDLAELDSFLSA</sequence>
<evidence type="ECO:0000313" key="1">
    <source>
        <dbReference type="EMBL" id="KAI1721994.1"/>
    </source>
</evidence>
<evidence type="ECO:0008006" key="3">
    <source>
        <dbReference type="Google" id="ProtNLM"/>
    </source>
</evidence>
<gene>
    <name evidence="1" type="ORF">DdX_04287</name>
</gene>
<organism evidence="1 2">
    <name type="scientific">Ditylenchus destructor</name>
    <dbReference type="NCBI Taxonomy" id="166010"/>
    <lineage>
        <taxon>Eukaryota</taxon>
        <taxon>Metazoa</taxon>
        <taxon>Ecdysozoa</taxon>
        <taxon>Nematoda</taxon>
        <taxon>Chromadorea</taxon>
        <taxon>Rhabditida</taxon>
        <taxon>Tylenchina</taxon>
        <taxon>Tylenchomorpha</taxon>
        <taxon>Sphaerularioidea</taxon>
        <taxon>Anguinidae</taxon>
        <taxon>Anguininae</taxon>
        <taxon>Ditylenchus</taxon>
    </lineage>
</organism>